<keyword evidence="3" id="KW-0732">Signal</keyword>
<feature type="non-terminal residue" evidence="7">
    <location>
        <position position="143"/>
    </location>
</feature>
<keyword evidence="4" id="KW-0249">Electron transport</keyword>
<evidence type="ECO:0000256" key="5">
    <source>
        <dbReference type="ARBA" id="ARBA00023136"/>
    </source>
</evidence>
<evidence type="ECO:0000256" key="3">
    <source>
        <dbReference type="ARBA" id="ARBA00022729"/>
    </source>
</evidence>
<dbReference type="Proteomes" id="UP000187406">
    <property type="component" value="Unassembled WGS sequence"/>
</dbReference>
<accession>A0A1Q3DHW1</accession>
<dbReference type="PANTHER" id="PTHR23130:SF195">
    <property type="entry name" value="CYTOCHROME B561 AND DOMON DOMAIN-CONTAINING PROTEIN"/>
    <property type="match status" value="1"/>
</dbReference>
<keyword evidence="8" id="KW-1185">Reference proteome</keyword>
<keyword evidence="5" id="KW-0472">Membrane</keyword>
<comment type="subcellular location">
    <subcellularLocation>
        <location evidence="1">Membrane</location>
    </subcellularLocation>
</comment>
<dbReference type="OrthoDB" id="2419613at2759"/>
<feature type="domain" description="DOMON" evidence="6">
    <location>
        <begin position="28"/>
        <end position="143"/>
    </location>
</feature>
<organism evidence="7 8">
    <name type="scientific">Cephalotus follicularis</name>
    <name type="common">Albany pitcher plant</name>
    <dbReference type="NCBI Taxonomy" id="3775"/>
    <lineage>
        <taxon>Eukaryota</taxon>
        <taxon>Viridiplantae</taxon>
        <taxon>Streptophyta</taxon>
        <taxon>Embryophyta</taxon>
        <taxon>Tracheophyta</taxon>
        <taxon>Spermatophyta</taxon>
        <taxon>Magnoliopsida</taxon>
        <taxon>eudicotyledons</taxon>
        <taxon>Gunneridae</taxon>
        <taxon>Pentapetalae</taxon>
        <taxon>rosids</taxon>
        <taxon>fabids</taxon>
        <taxon>Oxalidales</taxon>
        <taxon>Cephalotaceae</taxon>
        <taxon>Cephalotus</taxon>
    </lineage>
</organism>
<name>A0A1Q3DHW1_CEPFO</name>
<gene>
    <name evidence="7" type="ORF">CFOL_v3_35278</name>
</gene>
<evidence type="ECO:0000313" key="7">
    <source>
        <dbReference type="EMBL" id="GAV91893.1"/>
    </source>
</evidence>
<evidence type="ECO:0000256" key="4">
    <source>
        <dbReference type="ARBA" id="ARBA00022982"/>
    </source>
</evidence>
<dbReference type="InterPro" id="IPR005018">
    <property type="entry name" value="DOMON_domain"/>
</dbReference>
<dbReference type="AlphaFoldDB" id="A0A1Q3DHW1"/>
<evidence type="ECO:0000259" key="6">
    <source>
        <dbReference type="PROSITE" id="PS50836"/>
    </source>
</evidence>
<keyword evidence="2" id="KW-0813">Transport</keyword>
<dbReference type="PROSITE" id="PS50836">
    <property type="entry name" value="DOMON"/>
    <property type="match status" value="1"/>
</dbReference>
<evidence type="ECO:0000256" key="2">
    <source>
        <dbReference type="ARBA" id="ARBA00022448"/>
    </source>
</evidence>
<dbReference type="InterPro" id="IPR045265">
    <property type="entry name" value="AIR12_DOMON"/>
</dbReference>
<dbReference type="GO" id="GO:0016020">
    <property type="term" value="C:membrane"/>
    <property type="evidence" value="ECO:0007669"/>
    <property type="project" value="UniProtKB-SubCell"/>
</dbReference>
<dbReference type="Pfam" id="PF04526">
    <property type="entry name" value="DUF568"/>
    <property type="match status" value="1"/>
</dbReference>
<proteinExistence type="predicted"/>
<dbReference type="InParanoid" id="A0A1Q3DHW1"/>
<reference evidence="8" key="1">
    <citation type="submission" date="2016-04" db="EMBL/GenBank/DDBJ databases">
        <title>Cephalotus genome sequencing.</title>
        <authorList>
            <person name="Fukushima K."/>
            <person name="Hasebe M."/>
            <person name="Fang X."/>
        </authorList>
    </citation>
    <scope>NUCLEOTIDE SEQUENCE [LARGE SCALE GENOMIC DNA]</scope>
    <source>
        <strain evidence="8">cv. St1</strain>
    </source>
</reference>
<dbReference type="EMBL" id="BDDD01008307">
    <property type="protein sequence ID" value="GAV91893.1"/>
    <property type="molecule type" value="Genomic_DNA"/>
</dbReference>
<protein>
    <submittedName>
        <fullName evidence="7">DUF568 domain-containing protein</fullName>
    </submittedName>
</protein>
<dbReference type="STRING" id="3775.A0A1Q3DHW1"/>
<sequence>SHGLSLTCSSQKFTNNNLYTHCLDLSTLTSYLHFTYDESNTTLSIAFIATPSKSNGWIAWAINPTGTGMADAQSLVAYKDSSIATMTVKTYDISSYSLVVQSKLDFRVWDLRGEEMSDRSMMILGKVMVPAELAAKGTVNQIW</sequence>
<dbReference type="PANTHER" id="PTHR23130">
    <property type="entry name" value="CYTOCHROME B561 AND DOMON DOMAIN-CONTAINING PROTEIN"/>
    <property type="match status" value="1"/>
</dbReference>
<comment type="caution">
    <text evidence="7">The sequence shown here is derived from an EMBL/GenBank/DDBJ whole genome shotgun (WGS) entry which is preliminary data.</text>
</comment>
<evidence type="ECO:0000313" key="8">
    <source>
        <dbReference type="Proteomes" id="UP000187406"/>
    </source>
</evidence>
<evidence type="ECO:0000256" key="1">
    <source>
        <dbReference type="ARBA" id="ARBA00004370"/>
    </source>
</evidence>
<feature type="non-terminal residue" evidence="7">
    <location>
        <position position="1"/>
    </location>
</feature>